<dbReference type="HAMAP" id="MF_00182">
    <property type="entry name" value="Formyl_trans"/>
    <property type="match status" value="1"/>
</dbReference>
<keyword evidence="10" id="KW-1185">Reference proteome</keyword>
<reference evidence="9" key="1">
    <citation type="journal article" date="2014" name="Int. J. Syst. Evol. Microbiol.">
        <title>Complete genome sequence of Corynebacterium casei LMG S-19264T (=DSM 44701T), isolated from a smear-ripened cheese.</title>
        <authorList>
            <consortium name="US DOE Joint Genome Institute (JGI-PGF)"/>
            <person name="Walter F."/>
            <person name="Albersmeier A."/>
            <person name="Kalinowski J."/>
            <person name="Ruckert C."/>
        </authorList>
    </citation>
    <scope>NUCLEOTIDE SEQUENCE</scope>
    <source>
        <strain evidence="9">CGMCC 1.15330</strain>
    </source>
</reference>
<proteinExistence type="inferred from homology"/>
<dbReference type="Gene3D" id="3.40.50.12230">
    <property type="match status" value="1"/>
</dbReference>
<dbReference type="InterPro" id="IPR002376">
    <property type="entry name" value="Formyl_transf_N"/>
</dbReference>
<dbReference type="InterPro" id="IPR041711">
    <property type="entry name" value="Met-tRNA-FMT_N"/>
</dbReference>
<dbReference type="GO" id="GO:0004479">
    <property type="term" value="F:methionyl-tRNA formyltransferase activity"/>
    <property type="evidence" value="ECO:0007669"/>
    <property type="project" value="UniProtKB-UniRule"/>
</dbReference>
<dbReference type="SUPFAM" id="SSF53328">
    <property type="entry name" value="Formyltransferase"/>
    <property type="match status" value="1"/>
</dbReference>
<evidence type="ECO:0000256" key="6">
    <source>
        <dbReference type="SAM" id="MobiDB-lite"/>
    </source>
</evidence>
<dbReference type="Proteomes" id="UP000623067">
    <property type="component" value="Unassembled WGS sequence"/>
</dbReference>
<evidence type="ECO:0000259" key="7">
    <source>
        <dbReference type="Pfam" id="PF00551"/>
    </source>
</evidence>
<evidence type="ECO:0000256" key="5">
    <source>
        <dbReference type="HAMAP-Rule" id="MF_00182"/>
    </source>
</evidence>
<evidence type="ECO:0000256" key="3">
    <source>
        <dbReference type="ARBA" id="ARBA00022679"/>
    </source>
</evidence>
<sequence>MRIIFMGTPGFAVPTLEALVAAGHDVVAAYSQPPRPGGRRGRELVPSPVQQRAEVLGIAVRTPVSLKGAEEQAAFAALEADVAVVAAYGLILPRAVLDAPRHGCLNVHGSLLPRWRGAAPVQRAILAGDAETGVGIMQMEAGLDTGPVRLEGRTAVDGKTAGALTDELATMGAALMVRVLADLDGHPPVPQPTDGVTYAAKIDKAEARIDFAQDATAVERLIRAMNPAPGAWFEVAGERVKVLAAEVIASDRRPSEGWGLDAEVTAGATGNSGLHQAFAHTPGHPRGGEDPDAWEPSASLETSENMDPRLRGDDKAGLVLDDRLTIACLNGALRPTLVQRAGRGVASAEELLRGFPIPAGTRL</sequence>
<feature type="region of interest" description="Disordered" evidence="6">
    <location>
        <begin position="277"/>
        <end position="311"/>
    </location>
</feature>
<evidence type="ECO:0000256" key="2">
    <source>
        <dbReference type="ARBA" id="ARBA00012261"/>
    </source>
</evidence>
<dbReference type="InterPro" id="IPR036477">
    <property type="entry name" value="Formyl_transf_N_sf"/>
</dbReference>
<dbReference type="NCBIfam" id="TIGR00460">
    <property type="entry name" value="fmt"/>
    <property type="match status" value="1"/>
</dbReference>
<dbReference type="PANTHER" id="PTHR11138:SF5">
    <property type="entry name" value="METHIONYL-TRNA FORMYLTRANSFERASE, MITOCHONDRIAL"/>
    <property type="match status" value="1"/>
</dbReference>
<comment type="function">
    <text evidence="5">Attaches a formyl group to the free amino group of methionyl-tRNA(fMet). The formyl group appears to play a dual role in the initiator identity of N-formylmethionyl-tRNA by promoting its recognition by IF2 and preventing the misappropriation of this tRNA by the elongation apparatus.</text>
</comment>
<reference evidence="9" key="2">
    <citation type="submission" date="2020-09" db="EMBL/GenBank/DDBJ databases">
        <authorList>
            <person name="Sun Q."/>
            <person name="Zhou Y."/>
        </authorList>
    </citation>
    <scope>NUCLEOTIDE SEQUENCE</scope>
    <source>
        <strain evidence="9">CGMCC 1.15330</strain>
    </source>
</reference>
<dbReference type="CDD" id="cd08646">
    <property type="entry name" value="FMT_core_Met-tRNA-FMT_N"/>
    <property type="match status" value="1"/>
</dbReference>
<feature type="domain" description="Formyl transferase C-terminal" evidence="8">
    <location>
        <begin position="201"/>
        <end position="253"/>
    </location>
</feature>
<comment type="similarity">
    <text evidence="1 5">Belongs to the Fmt family.</text>
</comment>
<dbReference type="InterPro" id="IPR005793">
    <property type="entry name" value="Formyl_trans_C"/>
</dbReference>
<keyword evidence="3 5" id="KW-0808">Transferase</keyword>
<dbReference type="AlphaFoldDB" id="A0A916T6H7"/>
<comment type="catalytic activity">
    <reaction evidence="5">
        <text>L-methionyl-tRNA(fMet) + (6R)-10-formyltetrahydrofolate = N-formyl-L-methionyl-tRNA(fMet) + (6S)-5,6,7,8-tetrahydrofolate + H(+)</text>
        <dbReference type="Rhea" id="RHEA:24380"/>
        <dbReference type="Rhea" id="RHEA-COMP:9952"/>
        <dbReference type="Rhea" id="RHEA-COMP:9953"/>
        <dbReference type="ChEBI" id="CHEBI:15378"/>
        <dbReference type="ChEBI" id="CHEBI:57453"/>
        <dbReference type="ChEBI" id="CHEBI:78530"/>
        <dbReference type="ChEBI" id="CHEBI:78844"/>
        <dbReference type="ChEBI" id="CHEBI:195366"/>
        <dbReference type="EC" id="2.1.2.9"/>
    </reaction>
</comment>
<dbReference type="EMBL" id="BMIH01000003">
    <property type="protein sequence ID" value="GGB33545.1"/>
    <property type="molecule type" value="Genomic_DNA"/>
</dbReference>
<dbReference type="Pfam" id="PF02911">
    <property type="entry name" value="Formyl_trans_C"/>
    <property type="match status" value="1"/>
</dbReference>
<feature type="binding site" evidence="5">
    <location>
        <begin position="110"/>
        <end position="113"/>
    </location>
    <ligand>
        <name>(6S)-5,6,7,8-tetrahydrofolate</name>
        <dbReference type="ChEBI" id="CHEBI:57453"/>
    </ligand>
</feature>
<dbReference type="InterPro" id="IPR011034">
    <property type="entry name" value="Formyl_transferase-like_C_sf"/>
</dbReference>
<protein>
    <recommendedName>
        <fullName evidence="2 5">Methionyl-tRNA formyltransferase</fullName>
        <ecNumber evidence="2 5">2.1.2.9</ecNumber>
    </recommendedName>
</protein>
<feature type="domain" description="Formyl transferase N-terminal" evidence="7">
    <location>
        <begin position="1"/>
        <end position="180"/>
    </location>
</feature>
<dbReference type="Pfam" id="PF00551">
    <property type="entry name" value="Formyl_trans_N"/>
    <property type="match status" value="1"/>
</dbReference>
<comment type="caution">
    <text evidence="9">The sequence shown here is derived from an EMBL/GenBank/DDBJ whole genome shotgun (WGS) entry which is preliminary data.</text>
</comment>
<dbReference type="InterPro" id="IPR044135">
    <property type="entry name" value="Met-tRNA-FMT_C"/>
</dbReference>
<dbReference type="InterPro" id="IPR005794">
    <property type="entry name" value="Fmt"/>
</dbReference>
<evidence type="ECO:0000256" key="4">
    <source>
        <dbReference type="ARBA" id="ARBA00022917"/>
    </source>
</evidence>
<dbReference type="RefSeq" id="WP_188658996.1">
    <property type="nucleotide sequence ID" value="NZ_BMIH01000003.1"/>
</dbReference>
<evidence type="ECO:0000256" key="1">
    <source>
        <dbReference type="ARBA" id="ARBA00010699"/>
    </source>
</evidence>
<dbReference type="GO" id="GO:0005829">
    <property type="term" value="C:cytosol"/>
    <property type="evidence" value="ECO:0007669"/>
    <property type="project" value="TreeGrafter"/>
</dbReference>
<evidence type="ECO:0000313" key="10">
    <source>
        <dbReference type="Proteomes" id="UP000623067"/>
    </source>
</evidence>
<dbReference type="PANTHER" id="PTHR11138">
    <property type="entry name" value="METHIONYL-TRNA FORMYLTRANSFERASE"/>
    <property type="match status" value="1"/>
</dbReference>
<evidence type="ECO:0000259" key="8">
    <source>
        <dbReference type="Pfam" id="PF02911"/>
    </source>
</evidence>
<dbReference type="CDD" id="cd08704">
    <property type="entry name" value="Met_tRNA_FMT_C"/>
    <property type="match status" value="1"/>
</dbReference>
<dbReference type="EC" id="2.1.2.9" evidence="2 5"/>
<organism evidence="9 10">
    <name type="scientific">Sphingomonas metalli</name>
    <dbReference type="NCBI Taxonomy" id="1779358"/>
    <lineage>
        <taxon>Bacteria</taxon>
        <taxon>Pseudomonadati</taxon>
        <taxon>Pseudomonadota</taxon>
        <taxon>Alphaproteobacteria</taxon>
        <taxon>Sphingomonadales</taxon>
        <taxon>Sphingomonadaceae</taxon>
        <taxon>Sphingomonas</taxon>
    </lineage>
</organism>
<name>A0A916T6H7_9SPHN</name>
<accession>A0A916T6H7</accession>
<evidence type="ECO:0000313" key="9">
    <source>
        <dbReference type="EMBL" id="GGB33545.1"/>
    </source>
</evidence>
<dbReference type="SUPFAM" id="SSF50486">
    <property type="entry name" value="FMT C-terminal domain-like"/>
    <property type="match status" value="2"/>
</dbReference>
<keyword evidence="4 5" id="KW-0648">Protein biosynthesis</keyword>
<gene>
    <name evidence="5" type="primary">fmt</name>
    <name evidence="9" type="ORF">GCM10011380_23770</name>
</gene>